<evidence type="ECO:0000313" key="8">
    <source>
        <dbReference type="EMBL" id="KEZ46351.1"/>
    </source>
</evidence>
<dbReference type="OrthoDB" id="3064516at2759"/>
<evidence type="ECO:0000256" key="3">
    <source>
        <dbReference type="ARBA" id="ARBA00022723"/>
    </source>
</evidence>
<dbReference type="VEuPathDB" id="FungiDB:SAPIO_CDS0657"/>
<gene>
    <name evidence="8" type="ORF">SAPIO_CDS0657</name>
</gene>
<keyword evidence="9" id="KW-1185">Reference proteome</keyword>
<name>A0A084GG89_PSEDA</name>
<dbReference type="InterPro" id="IPR001261">
    <property type="entry name" value="ArgE/DapE_CS"/>
</dbReference>
<evidence type="ECO:0000256" key="5">
    <source>
        <dbReference type="ARBA" id="ARBA00022833"/>
    </source>
</evidence>
<reference evidence="8 9" key="1">
    <citation type="journal article" date="2014" name="Genome Announc.">
        <title>Draft genome sequence of the pathogenic fungus Scedosporium apiospermum.</title>
        <authorList>
            <person name="Vandeputte P."/>
            <person name="Ghamrawi S."/>
            <person name="Rechenmann M."/>
            <person name="Iltis A."/>
            <person name="Giraud S."/>
            <person name="Fleury M."/>
            <person name="Thornton C."/>
            <person name="Delhaes L."/>
            <person name="Meyer W."/>
            <person name="Papon N."/>
            <person name="Bouchara J.P."/>
        </authorList>
    </citation>
    <scope>NUCLEOTIDE SEQUENCE [LARGE SCALE GENOMIC DNA]</scope>
    <source>
        <strain evidence="8 9">IHEM 14462</strain>
    </source>
</reference>
<organism evidence="8 9">
    <name type="scientific">Pseudallescheria apiosperma</name>
    <name type="common">Scedosporium apiospermum</name>
    <dbReference type="NCBI Taxonomy" id="563466"/>
    <lineage>
        <taxon>Eukaryota</taxon>
        <taxon>Fungi</taxon>
        <taxon>Dikarya</taxon>
        <taxon>Ascomycota</taxon>
        <taxon>Pezizomycotina</taxon>
        <taxon>Sordariomycetes</taxon>
        <taxon>Hypocreomycetidae</taxon>
        <taxon>Microascales</taxon>
        <taxon>Microascaceae</taxon>
        <taxon>Scedosporium</taxon>
    </lineage>
</organism>
<keyword evidence="3" id="KW-0479">Metal-binding</keyword>
<dbReference type="HOGENOM" id="CLU_021802_3_0_1"/>
<keyword evidence="4" id="KW-0378">Hydrolase</keyword>
<dbReference type="Pfam" id="PF07687">
    <property type="entry name" value="M20_dimer"/>
    <property type="match status" value="1"/>
</dbReference>
<dbReference type="KEGG" id="sapo:SAPIO_CDS0657"/>
<dbReference type="EMBL" id="JOWA01000033">
    <property type="protein sequence ID" value="KEZ46351.1"/>
    <property type="molecule type" value="Genomic_DNA"/>
</dbReference>
<protein>
    <submittedName>
        <fullName evidence="8">Peptidase M20 domain-containing protein</fullName>
    </submittedName>
</protein>
<dbReference type="InterPro" id="IPR050072">
    <property type="entry name" value="Peptidase_M20A"/>
</dbReference>
<dbReference type="PANTHER" id="PTHR43808:SF30">
    <property type="entry name" value="ACETYLORNITHINE DEACETYLASE"/>
    <property type="match status" value="1"/>
</dbReference>
<dbReference type="RefSeq" id="XP_016646150.1">
    <property type="nucleotide sequence ID" value="XM_016783384.1"/>
</dbReference>
<evidence type="ECO:0000256" key="1">
    <source>
        <dbReference type="ARBA" id="ARBA00001947"/>
    </source>
</evidence>
<dbReference type="CDD" id="cd05652">
    <property type="entry name" value="M20_ArgE_DapE-like_fungal"/>
    <property type="match status" value="1"/>
</dbReference>
<dbReference type="InterPro" id="IPR036264">
    <property type="entry name" value="Bact_exopeptidase_dim_dom"/>
</dbReference>
<proteinExistence type="inferred from homology"/>
<feature type="domain" description="Peptidase M20 dimerisation" evidence="7">
    <location>
        <begin position="222"/>
        <end position="327"/>
    </location>
</feature>
<dbReference type="Gene3D" id="3.40.630.10">
    <property type="entry name" value="Zn peptidases"/>
    <property type="match status" value="1"/>
</dbReference>
<dbReference type="Gene3D" id="3.30.70.360">
    <property type="match status" value="1"/>
</dbReference>
<accession>A0A084GG89</accession>
<dbReference type="GeneID" id="27718809"/>
<dbReference type="PROSITE" id="PS00759">
    <property type="entry name" value="ARGE_DAPE_CPG2_2"/>
    <property type="match status" value="1"/>
</dbReference>
<dbReference type="OMA" id="NCDVDGF"/>
<dbReference type="InterPro" id="IPR011650">
    <property type="entry name" value="Peptidase_M20_dimer"/>
</dbReference>
<sequence>MPALLSLALLALLGSAFATPNPNPQQLPLINADLLYGNAPPTKLRDDLLSLHRSLVEVESITYHETEVGHHLARYLRRRGYTTQLQYIPSKTDSPDENRFNVLAWPGDSARPNPRVIISSHIDVVPPYIPYYISDDEPTSDTVIGGRGSVDAKGSIAAQIIALQSLLDAGEVREEDVMLLFVVGEESPGDGMRHFSNSSERHALNFESVIFGEPTENKLACGHKGGLFCSIEASGISGHSGYPWLGKSANELLVKALYEMINTDLGSSDKFGNTTVNIGRIDGGVAANVIPDHAKVDLAIRVAIGPEDEGGEIVVDRIKKILYELDPESLKFAYTHGYGVVECDCAVPGFETTVESYGTDIPNLKGVYKRYLYGPGSILVAHAPNERLTVGDLETSVEGYKRLILHALQN</sequence>
<keyword evidence="6" id="KW-0732">Signal</keyword>
<evidence type="ECO:0000256" key="4">
    <source>
        <dbReference type="ARBA" id="ARBA00022801"/>
    </source>
</evidence>
<dbReference type="GO" id="GO:0046872">
    <property type="term" value="F:metal ion binding"/>
    <property type="evidence" value="ECO:0007669"/>
    <property type="project" value="UniProtKB-KW"/>
</dbReference>
<dbReference type="AlphaFoldDB" id="A0A084GG89"/>
<evidence type="ECO:0000256" key="6">
    <source>
        <dbReference type="SAM" id="SignalP"/>
    </source>
</evidence>
<dbReference type="SUPFAM" id="SSF53187">
    <property type="entry name" value="Zn-dependent exopeptidases"/>
    <property type="match status" value="1"/>
</dbReference>
<evidence type="ECO:0000259" key="7">
    <source>
        <dbReference type="Pfam" id="PF07687"/>
    </source>
</evidence>
<comment type="similarity">
    <text evidence="2">Belongs to the peptidase M20A family.</text>
</comment>
<comment type="caution">
    <text evidence="8">The sequence shown here is derived from an EMBL/GenBank/DDBJ whole genome shotgun (WGS) entry which is preliminary data.</text>
</comment>
<evidence type="ECO:0000256" key="2">
    <source>
        <dbReference type="ARBA" id="ARBA00006247"/>
    </source>
</evidence>
<dbReference type="Pfam" id="PF01546">
    <property type="entry name" value="Peptidase_M20"/>
    <property type="match status" value="1"/>
</dbReference>
<dbReference type="GO" id="GO:0016787">
    <property type="term" value="F:hydrolase activity"/>
    <property type="evidence" value="ECO:0007669"/>
    <property type="project" value="UniProtKB-KW"/>
</dbReference>
<dbReference type="InterPro" id="IPR002933">
    <property type="entry name" value="Peptidase_M20"/>
</dbReference>
<evidence type="ECO:0000313" key="9">
    <source>
        <dbReference type="Proteomes" id="UP000028545"/>
    </source>
</evidence>
<feature type="signal peptide" evidence="6">
    <location>
        <begin position="1"/>
        <end position="18"/>
    </location>
</feature>
<dbReference type="PANTHER" id="PTHR43808">
    <property type="entry name" value="ACETYLORNITHINE DEACETYLASE"/>
    <property type="match status" value="1"/>
</dbReference>
<feature type="chain" id="PRO_5001775802" evidence="6">
    <location>
        <begin position="19"/>
        <end position="410"/>
    </location>
</feature>
<dbReference type="SUPFAM" id="SSF55031">
    <property type="entry name" value="Bacterial exopeptidase dimerisation domain"/>
    <property type="match status" value="1"/>
</dbReference>
<comment type="cofactor">
    <cofactor evidence="1">
        <name>Zn(2+)</name>
        <dbReference type="ChEBI" id="CHEBI:29105"/>
    </cofactor>
</comment>
<keyword evidence="5" id="KW-0862">Zinc</keyword>
<dbReference type="Proteomes" id="UP000028545">
    <property type="component" value="Unassembled WGS sequence"/>
</dbReference>